<organism evidence="2 3">
    <name type="scientific">Mucilaginibacter antarcticus</name>
    <dbReference type="NCBI Taxonomy" id="1855725"/>
    <lineage>
        <taxon>Bacteria</taxon>
        <taxon>Pseudomonadati</taxon>
        <taxon>Bacteroidota</taxon>
        <taxon>Sphingobacteriia</taxon>
        <taxon>Sphingobacteriales</taxon>
        <taxon>Sphingobacteriaceae</taxon>
        <taxon>Mucilaginibacter</taxon>
    </lineage>
</organism>
<evidence type="ECO:0000259" key="1">
    <source>
        <dbReference type="Pfam" id="PF01261"/>
    </source>
</evidence>
<dbReference type="GO" id="GO:0016853">
    <property type="term" value="F:isomerase activity"/>
    <property type="evidence" value="ECO:0007669"/>
    <property type="project" value="UniProtKB-KW"/>
</dbReference>
<dbReference type="Gene3D" id="3.20.20.150">
    <property type="entry name" value="Divalent-metal-dependent TIM barrel enzymes"/>
    <property type="match status" value="1"/>
</dbReference>
<evidence type="ECO:0000313" key="3">
    <source>
        <dbReference type="Proteomes" id="UP001597601"/>
    </source>
</evidence>
<dbReference type="Pfam" id="PF01261">
    <property type="entry name" value="AP_endonuc_2"/>
    <property type="match status" value="1"/>
</dbReference>
<proteinExistence type="predicted"/>
<dbReference type="SUPFAM" id="SSF51658">
    <property type="entry name" value="Xylose isomerase-like"/>
    <property type="match status" value="1"/>
</dbReference>
<gene>
    <name evidence="2" type="ORF">ACFSYC_05485</name>
</gene>
<dbReference type="PROSITE" id="PS51318">
    <property type="entry name" value="TAT"/>
    <property type="match status" value="1"/>
</dbReference>
<dbReference type="EMBL" id="JBHUON010000004">
    <property type="protein sequence ID" value="MFD2864135.1"/>
    <property type="molecule type" value="Genomic_DNA"/>
</dbReference>
<comment type="caution">
    <text evidence="2">The sequence shown here is derived from an EMBL/GenBank/DDBJ whole genome shotgun (WGS) entry which is preliminary data.</text>
</comment>
<reference evidence="3" key="1">
    <citation type="journal article" date="2019" name="Int. J. Syst. Evol. Microbiol.">
        <title>The Global Catalogue of Microorganisms (GCM) 10K type strain sequencing project: providing services to taxonomists for standard genome sequencing and annotation.</title>
        <authorList>
            <consortium name="The Broad Institute Genomics Platform"/>
            <consortium name="The Broad Institute Genome Sequencing Center for Infectious Disease"/>
            <person name="Wu L."/>
            <person name="Ma J."/>
        </authorList>
    </citation>
    <scope>NUCLEOTIDE SEQUENCE [LARGE SCALE GENOMIC DNA]</scope>
    <source>
        <strain evidence="3">KCTC 52232</strain>
    </source>
</reference>
<accession>A0ABW5XP83</accession>
<dbReference type="PANTHER" id="PTHR12110:SF41">
    <property type="entry name" value="INOSOSE DEHYDRATASE"/>
    <property type="match status" value="1"/>
</dbReference>
<dbReference type="InterPro" id="IPR050312">
    <property type="entry name" value="IolE/XylAMocC-like"/>
</dbReference>
<dbReference type="Proteomes" id="UP001597601">
    <property type="component" value="Unassembled WGS sequence"/>
</dbReference>
<keyword evidence="3" id="KW-1185">Reference proteome</keyword>
<keyword evidence="2" id="KW-0413">Isomerase</keyword>
<dbReference type="InterPro" id="IPR036237">
    <property type="entry name" value="Xyl_isomerase-like_sf"/>
</dbReference>
<dbReference type="InterPro" id="IPR013022">
    <property type="entry name" value="Xyl_isomerase-like_TIM-brl"/>
</dbReference>
<feature type="domain" description="Xylose isomerase-like TIM barrel" evidence="1">
    <location>
        <begin position="61"/>
        <end position="280"/>
    </location>
</feature>
<dbReference type="RefSeq" id="WP_377124356.1">
    <property type="nucleotide sequence ID" value="NZ_JBHUON010000004.1"/>
</dbReference>
<name>A0ABW5XP83_9SPHI</name>
<sequence length="318" mass="35468">MADNISRKNFLRSTAIALAAAPITSSVFGQALSSTKGIDNNVSVSIFSKHLSWLNYNDLAERAAKLGFDGIDLTVRPKGHVLPDRVKTDLPKAVEAITKAGLKVYNLATDIKDANHPYTADILATAAQLGIKSYRMGWYGYDTKLDTQANLAGFKKRMANLAAINERYKIHGDYENHTGLFGGPLWDLWETLKDLDPQWIGCQFDIRHATVDGAEAWPVNLDLLKKHIGSITIKDFAWQKPRDKWIIADVPLGQGMVDFKKYFALLKKHDLKRPISLHCEYLPGEISADKLPVPQQRIFDAIQADLVTLKGWVKEAAL</sequence>
<dbReference type="InterPro" id="IPR006311">
    <property type="entry name" value="TAT_signal"/>
</dbReference>
<protein>
    <submittedName>
        <fullName evidence="2">Sugar phosphate isomerase/epimerase family protein</fullName>
    </submittedName>
</protein>
<dbReference type="PANTHER" id="PTHR12110">
    <property type="entry name" value="HYDROXYPYRUVATE ISOMERASE"/>
    <property type="match status" value="1"/>
</dbReference>
<evidence type="ECO:0000313" key="2">
    <source>
        <dbReference type="EMBL" id="MFD2864135.1"/>
    </source>
</evidence>